<accession>A0ABN6BD07</accession>
<keyword evidence="1" id="KW-0732">Signal</keyword>
<organism evidence="2 3">
    <name type="scientific">Mycobacterium branderi</name>
    <dbReference type="NCBI Taxonomy" id="43348"/>
    <lineage>
        <taxon>Bacteria</taxon>
        <taxon>Bacillati</taxon>
        <taxon>Actinomycetota</taxon>
        <taxon>Actinomycetes</taxon>
        <taxon>Mycobacteriales</taxon>
        <taxon>Mycobacteriaceae</taxon>
        <taxon>Mycobacterium</taxon>
    </lineage>
</organism>
<feature type="chain" id="PRO_5047435235" evidence="1">
    <location>
        <begin position="22"/>
        <end position="58"/>
    </location>
</feature>
<geneLocation type="plasmid" evidence="2 3">
    <name>pJCM12687</name>
</geneLocation>
<name>A0ABN6BD07_9MYCO</name>
<reference evidence="2 3" key="1">
    <citation type="journal article" date="2019" name="Emerg. Microbes Infect.">
        <title>Comprehensive subspecies identification of 175 nontuberculous mycobacteria species based on 7547 genomic profiles.</title>
        <authorList>
            <person name="Matsumoto Y."/>
            <person name="Kinjo T."/>
            <person name="Motooka D."/>
            <person name="Nabeya D."/>
            <person name="Jung N."/>
            <person name="Uechi K."/>
            <person name="Horii T."/>
            <person name="Iida T."/>
            <person name="Fujita J."/>
            <person name="Nakamura S."/>
        </authorList>
    </citation>
    <scope>NUCLEOTIDE SEQUENCE [LARGE SCALE GENOMIC DNA]</scope>
    <source>
        <strain evidence="2 3">JCM 12687</strain>
        <plasmid evidence="2">pJCM12687</plasmid>
    </source>
</reference>
<evidence type="ECO:0000256" key="1">
    <source>
        <dbReference type="SAM" id="SignalP"/>
    </source>
</evidence>
<gene>
    <name evidence="2" type="ORF">MBRA_50980</name>
</gene>
<keyword evidence="2" id="KW-0614">Plasmid</keyword>
<evidence type="ECO:0000313" key="3">
    <source>
        <dbReference type="Proteomes" id="UP000467379"/>
    </source>
</evidence>
<evidence type="ECO:0000313" key="2">
    <source>
        <dbReference type="EMBL" id="BBZ14903.1"/>
    </source>
</evidence>
<proteinExistence type="predicted"/>
<feature type="signal peptide" evidence="1">
    <location>
        <begin position="1"/>
        <end position="21"/>
    </location>
</feature>
<keyword evidence="3" id="KW-1185">Reference proteome</keyword>
<sequence>MMTRRKWWISAVAACAAGAIGAGVALVAYQHRPQPDCATVRALVNDADRFTDSVAKRH</sequence>
<protein>
    <submittedName>
        <fullName evidence="2">Uncharacterized protein</fullName>
    </submittedName>
</protein>
<dbReference type="EMBL" id="AP022607">
    <property type="protein sequence ID" value="BBZ14903.1"/>
    <property type="molecule type" value="Genomic_DNA"/>
</dbReference>
<dbReference type="Proteomes" id="UP000467379">
    <property type="component" value="Plasmid pJCM12687"/>
</dbReference>